<comment type="caution">
    <text evidence="2">The sequence shown here is derived from an EMBL/GenBank/DDBJ whole genome shotgun (WGS) entry which is preliminary data.</text>
</comment>
<sequence>MASALLDFPYLHLGIPSFLRVNLFLNIHVHFFFVHFCLSPSVRFIFFYFFLYLCFFLYRKI</sequence>
<dbReference type="Proteomes" id="UP000242146">
    <property type="component" value="Unassembled WGS sequence"/>
</dbReference>
<protein>
    <submittedName>
        <fullName evidence="2">Uncharacterized protein</fullName>
    </submittedName>
</protein>
<keyword evidence="1" id="KW-1133">Transmembrane helix</keyword>
<keyword evidence="1" id="KW-0472">Membrane</keyword>
<feature type="transmembrane region" description="Helical" evidence="1">
    <location>
        <begin position="32"/>
        <end position="58"/>
    </location>
</feature>
<evidence type="ECO:0000256" key="1">
    <source>
        <dbReference type="SAM" id="Phobius"/>
    </source>
</evidence>
<accession>A0A1X2GPD9</accession>
<proteinExistence type="predicted"/>
<evidence type="ECO:0000313" key="2">
    <source>
        <dbReference type="EMBL" id="ORX58287.1"/>
    </source>
</evidence>
<dbReference type="AlphaFoldDB" id="A0A1X2GPD9"/>
<organism evidence="2 3">
    <name type="scientific">Hesseltinella vesiculosa</name>
    <dbReference type="NCBI Taxonomy" id="101127"/>
    <lineage>
        <taxon>Eukaryota</taxon>
        <taxon>Fungi</taxon>
        <taxon>Fungi incertae sedis</taxon>
        <taxon>Mucoromycota</taxon>
        <taxon>Mucoromycotina</taxon>
        <taxon>Mucoromycetes</taxon>
        <taxon>Mucorales</taxon>
        <taxon>Cunninghamellaceae</taxon>
        <taxon>Hesseltinella</taxon>
    </lineage>
</organism>
<reference evidence="2 3" key="1">
    <citation type="submission" date="2016-07" db="EMBL/GenBank/DDBJ databases">
        <title>Pervasive Adenine N6-methylation of Active Genes in Fungi.</title>
        <authorList>
            <consortium name="DOE Joint Genome Institute"/>
            <person name="Mondo S.J."/>
            <person name="Dannebaum R.O."/>
            <person name="Kuo R.C."/>
            <person name="Labutti K."/>
            <person name="Haridas S."/>
            <person name="Kuo A."/>
            <person name="Salamov A."/>
            <person name="Ahrendt S.R."/>
            <person name="Lipzen A."/>
            <person name="Sullivan W."/>
            <person name="Andreopoulos W.B."/>
            <person name="Clum A."/>
            <person name="Lindquist E."/>
            <person name="Daum C."/>
            <person name="Ramamoorthy G.K."/>
            <person name="Gryganskyi A."/>
            <person name="Culley D."/>
            <person name="Magnuson J.K."/>
            <person name="James T.Y."/>
            <person name="O'Malley M.A."/>
            <person name="Stajich J.E."/>
            <person name="Spatafora J.W."/>
            <person name="Visel A."/>
            <person name="Grigoriev I.V."/>
        </authorList>
    </citation>
    <scope>NUCLEOTIDE SEQUENCE [LARGE SCALE GENOMIC DNA]</scope>
    <source>
        <strain evidence="2 3">NRRL 3301</strain>
    </source>
</reference>
<gene>
    <name evidence="2" type="ORF">DM01DRAFT_1222808</name>
</gene>
<dbReference type="EMBL" id="MCGT01000007">
    <property type="protein sequence ID" value="ORX58287.1"/>
    <property type="molecule type" value="Genomic_DNA"/>
</dbReference>
<keyword evidence="1" id="KW-0812">Transmembrane</keyword>
<evidence type="ECO:0000313" key="3">
    <source>
        <dbReference type="Proteomes" id="UP000242146"/>
    </source>
</evidence>
<name>A0A1X2GPD9_9FUNG</name>
<keyword evidence="3" id="KW-1185">Reference proteome</keyword>